<evidence type="ECO:0000313" key="2">
    <source>
        <dbReference type="EnsemblFungi" id="CEF73576"/>
    </source>
</evidence>
<accession>A0A0E0RQQ1</accession>
<evidence type="ECO:0000313" key="3">
    <source>
        <dbReference type="Proteomes" id="UP000070720"/>
    </source>
</evidence>
<reference evidence="2" key="4">
    <citation type="submission" date="2017-01" db="UniProtKB">
        <authorList>
            <consortium name="EnsemblFungi"/>
        </authorList>
    </citation>
    <scope>IDENTIFICATION</scope>
    <source>
        <strain evidence="2">PH-1 / ATCC MYA-4620 / FGSC 9075 / NRRL 31084</strain>
    </source>
</reference>
<keyword evidence="3" id="KW-1185">Reference proteome</keyword>
<evidence type="ECO:0000313" key="1">
    <source>
        <dbReference type="EMBL" id="CEF73576.1"/>
    </source>
</evidence>
<dbReference type="VEuPathDB" id="FungiDB:FGRAMPH1_01G03541"/>
<dbReference type="InParanoid" id="A0A098D6K2"/>
<organism evidence="1 3">
    <name type="scientific">Gibberella zeae (strain ATCC MYA-4620 / CBS 123657 / FGSC 9075 / NRRL 31084 / PH-1)</name>
    <name type="common">Wheat head blight fungus</name>
    <name type="synonym">Fusarium graminearum</name>
    <dbReference type="NCBI Taxonomy" id="229533"/>
    <lineage>
        <taxon>Eukaryota</taxon>
        <taxon>Fungi</taxon>
        <taxon>Dikarya</taxon>
        <taxon>Ascomycota</taxon>
        <taxon>Pezizomycotina</taxon>
        <taxon>Sordariomycetes</taxon>
        <taxon>Hypocreomycetidae</taxon>
        <taxon>Hypocreales</taxon>
        <taxon>Nectriaceae</taxon>
        <taxon>Fusarium</taxon>
    </lineage>
</organism>
<dbReference type="Proteomes" id="UP000070720">
    <property type="component" value="Chromosome 1"/>
</dbReference>
<proteinExistence type="predicted"/>
<protein>
    <submittedName>
        <fullName evidence="1">Chromosome 1, complete genome</fullName>
    </submittedName>
</protein>
<reference evidence="1 3" key="3">
    <citation type="journal article" date="2015" name="BMC Genomics">
        <title>The completed genome sequence of the pathogenic ascomycete fungus Fusarium graminearum.</title>
        <authorList>
            <person name="King R."/>
            <person name="Urban M."/>
            <person name="Hammond-Kosack M.C."/>
            <person name="Hassani-Pak K."/>
            <person name="Hammond-Kosack K.E."/>
        </authorList>
    </citation>
    <scope>NUCLEOTIDE SEQUENCE [LARGE SCALE GENOMIC DNA]</scope>
    <source>
        <strain evidence="3">ATCC MYA-4620 / CBS 123657 / FGSC 9075 / NRRL 31084 / PH-1</strain>
        <strain evidence="1">PH-1</strain>
    </source>
</reference>
<reference evidence="2 3" key="2">
    <citation type="journal article" date="2010" name="Nature">
        <title>Comparative genomics reveals mobile pathogenicity chromosomes in Fusarium.</title>
        <authorList>
            <person name="Ma L.J."/>
            <person name="van der Does H.C."/>
            <person name="Borkovich K.A."/>
            <person name="Coleman J.J."/>
            <person name="Daboussi M.J."/>
            <person name="Di Pietro A."/>
            <person name="Dufresne M."/>
            <person name="Freitag M."/>
            <person name="Grabherr M."/>
            <person name="Henrissat B."/>
            <person name="Houterman P.M."/>
            <person name="Kang S."/>
            <person name="Shim W.B."/>
            <person name="Woloshuk C."/>
            <person name="Xie X."/>
            <person name="Xu J.R."/>
            <person name="Antoniw J."/>
            <person name="Baker S.E."/>
            <person name="Bluhm B.H."/>
            <person name="Breakspear A."/>
            <person name="Brown D.W."/>
            <person name="Butchko R.A."/>
            <person name="Chapman S."/>
            <person name="Coulson R."/>
            <person name="Coutinho P.M."/>
            <person name="Danchin E.G."/>
            <person name="Diener A."/>
            <person name="Gale L.R."/>
            <person name="Gardiner D.M."/>
            <person name="Goff S."/>
            <person name="Hammond-Kosack K.E."/>
            <person name="Hilburn K."/>
            <person name="Hua-Van A."/>
            <person name="Jonkers W."/>
            <person name="Kazan K."/>
            <person name="Kodira C.D."/>
            <person name="Koehrsen M."/>
            <person name="Kumar L."/>
            <person name="Lee Y.H."/>
            <person name="Li L."/>
            <person name="Manners J.M."/>
            <person name="Miranda-Saavedra D."/>
            <person name="Mukherjee M."/>
            <person name="Park G."/>
            <person name="Park J."/>
            <person name="Park S.Y."/>
            <person name="Proctor R.H."/>
            <person name="Regev A."/>
            <person name="Ruiz-Roldan M.C."/>
            <person name="Sain D."/>
            <person name="Sakthikumar S."/>
            <person name="Sykes S."/>
            <person name="Schwartz D.C."/>
            <person name="Turgeon B.G."/>
            <person name="Wapinski I."/>
            <person name="Yoder O."/>
            <person name="Young S."/>
            <person name="Zeng Q."/>
            <person name="Zhou S."/>
            <person name="Galagan J."/>
            <person name="Cuomo C.A."/>
            <person name="Kistler H.C."/>
            <person name="Rep M."/>
        </authorList>
    </citation>
    <scope>GENOME REANNOTATION</scope>
    <source>
        <strain evidence="3">ATCC MYA-4620 / CBS 123657 / FGSC 9075 / NRRL 31084 / PH-1</strain>
        <strain evidence="2">PH-1 / ATCC MYA-4620 / FGSC 9075 / NRRL 31084</strain>
    </source>
</reference>
<accession>A0A098D6K2</accession>
<sequence length="62" mass="6586">MGTAQTSQNLLTGWEHAVPVDATVIGQPAQGTSAEDDMFLLLSAPEHLAFWDTYNVSVGQAP</sequence>
<name>A0A098D6K2_GIBZE</name>
<dbReference type="EMBL" id="HG970332">
    <property type="protein sequence ID" value="CEF73576.1"/>
    <property type="molecule type" value="Genomic_DNA"/>
</dbReference>
<dbReference type="AlphaFoldDB" id="A0A098D6K2"/>
<dbReference type="EnsemblFungi" id="CEF73576">
    <property type="protein sequence ID" value="CEF73576"/>
    <property type="gene ID" value="FGRRES_15126"/>
</dbReference>
<reference evidence="2 3" key="1">
    <citation type="journal article" date="2007" name="Science">
        <title>The Fusarium graminearum genome reveals a link between localized polymorphism and pathogen specialization.</title>
        <authorList>
            <person name="Cuomo C.A."/>
            <person name="Gueldener U."/>
            <person name="Xu J.-R."/>
            <person name="Trail F."/>
            <person name="Turgeon B.G."/>
            <person name="Di Pietro A."/>
            <person name="Walton J.D."/>
            <person name="Ma L.-J."/>
            <person name="Baker S.E."/>
            <person name="Rep M."/>
            <person name="Adam G."/>
            <person name="Antoniw J."/>
            <person name="Baldwin T."/>
            <person name="Calvo S.E."/>
            <person name="Chang Y.-L."/>
            <person name="DeCaprio D."/>
            <person name="Gale L.R."/>
            <person name="Gnerre S."/>
            <person name="Goswami R.S."/>
            <person name="Hammond-Kosack K."/>
            <person name="Harris L.J."/>
            <person name="Hilburn K."/>
            <person name="Kennell J.C."/>
            <person name="Kroken S."/>
            <person name="Magnuson J.K."/>
            <person name="Mannhaupt G."/>
            <person name="Mauceli E.W."/>
            <person name="Mewes H.-W."/>
            <person name="Mitterbauer R."/>
            <person name="Muehlbauer G."/>
            <person name="Muensterkoetter M."/>
            <person name="Nelson D."/>
            <person name="O'Donnell K."/>
            <person name="Ouellet T."/>
            <person name="Qi W."/>
            <person name="Quesneville H."/>
            <person name="Roncero M.I.G."/>
            <person name="Seong K.-Y."/>
            <person name="Tetko I.V."/>
            <person name="Urban M."/>
            <person name="Waalwijk C."/>
            <person name="Ward T.J."/>
            <person name="Yao J."/>
            <person name="Birren B.W."/>
            <person name="Kistler H.C."/>
        </authorList>
    </citation>
    <scope>NUCLEOTIDE SEQUENCE [LARGE SCALE GENOMIC DNA]</scope>
    <source>
        <strain evidence="3">ATCC MYA-4620 / CBS 123657 / FGSC 9075 / NRRL 31084 / PH-1</strain>
        <strain evidence="2">PH-1 / ATCC MYA-4620 / FGSC 9075 / NRRL 31084</strain>
    </source>
</reference>
<gene>
    <name evidence="1" type="ORF">FGRAMPH1_01T03541</name>
</gene>